<dbReference type="EMBL" id="CM034402">
    <property type="protein sequence ID" value="KAJ0174924.1"/>
    <property type="molecule type" value="Genomic_DNA"/>
</dbReference>
<organism evidence="1 2">
    <name type="scientific">Dendrolimus kikuchii</name>
    <dbReference type="NCBI Taxonomy" id="765133"/>
    <lineage>
        <taxon>Eukaryota</taxon>
        <taxon>Metazoa</taxon>
        <taxon>Ecdysozoa</taxon>
        <taxon>Arthropoda</taxon>
        <taxon>Hexapoda</taxon>
        <taxon>Insecta</taxon>
        <taxon>Pterygota</taxon>
        <taxon>Neoptera</taxon>
        <taxon>Endopterygota</taxon>
        <taxon>Lepidoptera</taxon>
        <taxon>Glossata</taxon>
        <taxon>Ditrysia</taxon>
        <taxon>Bombycoidea</taxon>
        <taxon>Lasiocampidae</taxon>
        <taxon>Dendrolimus</taxon>
    </lineage>
</organism>
<keyword evidence="2" id="KW-1185">Reference proteome</keyword>
<evidence type="ECO:0000313" key="2">
    <source>
        <dbReference type="Proteomes" id="UP000824533"/>
    </source>
</evidence>
<protein>
    <submittedName>
        <fullName evidence="1">Uncharacterized protein</fullName>
    </submittedName>
</protein>
<dbReference type="Proteomes" id="UP000824533">
    <property type="component" value="Linkage Group LG16"/>
</dbReference>
<gene>
    <name evidence="1" type="ORF">K1T71_009065</name>
</gene>
<evidence type="ECO:0000313" key="1">
    <source>
        <dbReference type="EMBL" id="KAJ0174924.1"/>
    </source>
</evidence>
<accession>A0ACC1CU21</accession>
<sequence length="179" mass="20124">MSDPRPENLEVFTPITQDSSPAPHTQPTEVITPCDDFNIHEPIDEELPELQDPTEEHAEFPTEEPSASQLEPELIVDPQDVPVAVSPVVDISEDITARRYPLRNHRTPARYSDADYANLSSTDYEPQTYKQALEDSHSQEWLKAMHCLPSKVSRLDFFEESNNNSESGGNILCGTVFSI</sequence>
<name>A0ACC1CU21_9NEOP</name>
<proteinExistence type="predicted"/>
<reference evidence="1 2" key="1">
    <citation type="journal article" date="2021" name="Front. Genet.">
        <title>Chromosome-Level Genome Assembly Reveals Significant Gene Expansion in the Toll and IMD Signaling Pathways of Dendrolimus kikuchii.</title>
        <authorList>
            <person name="Zhou J."/>
            <person name="Wu P."/>
            <person name="Xiong Z."/>
            <person name="Liu N."/>
            <person name="Zhao N."/>
            <person name="Ji M."/>
            <person name="Qiu Y."/>
            <person name="Yang B."/>
        </authorList>
    </citation>
    <scope>NUCLEOTIDE SEQUENCE [LARGE SCALE GENOMIC DNA]</scope>
    <source>
        <strain evidence="1">Ann1</strain>
    </source>
</reference>
<comment type="caution">
    <text evidence="1">The sequence shown here is derived from an EMBL/GenBank/DDBJ whole genome shotgun (WGS) entry which is preliminary data.</text>
</comment>